<sequence length="486" mass="51365">MVSRLLSNVLSDFGGRVVHVISTGVLLIFLTRTLGPELYGLLALAISIFATARFFSESGLPRSAARYIAQFKEDDPGTAFRTVLESWKLLAVAAAVVSLALAALSEPVATHLDEPALAPLLVVGSGYVFFYSIHTHHRFVMQGFEAIAASAKVHSLEGACTLVFVVGLVLYDPTPLSAVTGYVLGYAVAAVAGFVVVYRLTTGIDASDSSRGTVRAKILTYNVPMSVTRLSDEVDQELDTVLVGFFTNPTQVAFYTLGKQISQFTRVPAASIGFALSPTYGSEQASGQLEQATEVYQESLSKTLILYVPAVAGILAIADVAIPTIFGEGYADGVLVVRVLALFVLFEALEQISGPALDYLGRARSRAVLKSVTSFGNLGLNLVLIPLYGAAGAAAATVVTFGLYAVCSVAIVYTELPFDPRRVGISLSKVAGISLVMGTSVYGLTDALTGYASLVLGVGVGVAIWLLACHLFGLLDFRRLLVQLRG</sequence>
<evidence type="ECO:0000313" key="8">
    <source>
        <dbReference type="Proteomes" id="UP000302218"/>
    </source>
</evidence>
<dbReference type="Proteomes" id="UP000302218">
    <property type="component" value="Chromosome"/>
</dbReference>
<dbReference type="Pfam" id="PF01943">
    <property type="entry name" value="Polysacc_synt"/>
    <property type="match status" value="1"/>
</dbReference>
<evidence type="ECO:0000256" key="2">
    <source>
        <dbReference type="ARBA" id="ARBA00022475"/>
    </source>
</evidence>
<dbReference type="OrthoDB" id="202076at2157"/>
<evidence type="ECO:0000313" key="7">
    <source>
        <dbReference type="EMBL" id="QCS41946.1"/>
    </source>
</evidence>
<evidence type="ECO:0000256" key="4">
    <source>
        <dbReference type="ARBA" id="ARBA00022989"/>
    </source>
</evidence>
<comment type="subcellular location">
    <subcellularLocation>
        <location evidence="1">Cell membrane</location>
        <topology evidence="1">Multi-pass membrane protein</topology>
    </subcellularLocation>
</comment>
<feature type="transmembrane region" description="Helical" evidence="6">
    <location>
        <begin position="394"/>
        <end position="414"/>
    </location>
</feature>
<evidence type="ECO:0000256" key="6">
    <source>
        <dbReference type="SAM" id="Phobius"/>
    </source>
</evidence>
<evidence type="ECO:0000256" key="3">
    <source>
        <dbReference type="ARBA" id="ARBA00022692"/>
    </source>
</evidence>
<keyword evidence="2" id="KW-1003">Cell membrane</keyword>
<organism evidence="7 8">
    <name type="scientific">Natrinema versiforme</name>
    <dbReference type="NCBI Taxonomy" id="88724"/>
    <lineage>
        <taxon>Archaea</taxon>
        <taxon>Methanobacteriati</taxon>
        <taxon>Methanobacteriota</taxon>
        <taxon>Stenosarchaea group</taxon>
        <taxon>Halobacteria</taxon>
        <taxon>Halobacteriales</taxon>
        <taxon>Natrialbaceae</taxon>
        <taxon>Natrinema</taxon>
    </lineage>
</organism>
<dbReference type="PANTHER" id="PTHR30250">
    <property type="entry name" value="PST FAMILY PREDICTED COLANIC ACID TRANSPORTER"/>
    <property type="match status" value="1"/>
</dbReference>
<feature type="transmembrane region" description="Helical" evidence="6">
    <location>
        <begin position="38"/>
        <end position="56"/>
    </location>
</feature>
<keyword evidence="3 6" id="KW-0812">Transmembrane</keyword>
<dbReference type="EMBL" id="CP040330">
    <property type="protein sequence ID" value="QCS41946.1"/>
    <property type="molecule type" value="Genomic_DNA"/>
</dbReference>
<feature type="transmembrane region" description="Helical" evidence="6">
    <location>
        <begin position="183"/>
        <end position="201"/>
    </location>
</feature>
<feature type="transmembrane region" description="Helical" evidence="6">
    <location>
        <begin position="426"/>
        <end position="445"/>
    </location>
</feature>
<keyword evidence="4 6" id="KW-1133">Transmembrane helix</keyword>
<dbReference type="KEGG" id="nvr:FEJ81_06095"/>
<dbReference type="InterPro" id="IPR050833">
    <property type="entry name" value="Poly_Biosynth_Transport"/>
</dbReference>
<gene>
    <name evidence="7" type="ORF">FEJ81_06095</name>
</gene>
<dbReference type="RefSeq" id="WP_138244443.1">
    <property type="nucleotide sequence ID" value="NZ_CP040330.1"/>
</dbReference>
<feature type="transmembrane region" description="Helical" evidence="6">
    <location>
        <begin position="304"/>
        <end position="323"/>
    </location>
</feature>
<evidence type="ECO:0000256" key="1">
    <source>
        <dbReference type="ARBA" id="ARBA00004651"/>
    </source>
</evidence>
<reference evidence="8" key="1">
    <citation type="submission" date="2019-05" db="EMBL/GenBank/DDBJ databases">
        <title>Genome sequence and methylation pattern of the halophilic Archaeon Natrinema versiforme BOL5-4.</title>
        <authorList>
            <person name="DasSarma P."/>
            <person name="Anton B.P."/>
            <person name="DasSarma S.L."/>
            <person name="Martinez F.L."/>
            <person name="Guzman D."/>
            <person name="Roberts R.J."/>
            <person name="DasSarma S."/>
        </authorList>
    </citation>
    <scope>NUCLEOTIDE SEQUENCE [LARGE SCALE GENOMIC DNA]</scope>
    <source>
        <strain evidence="8">BOL5-4</strain>
    </source>
</reference>
<feature type="transmembrane region" description="Helical" evidence="6">
    <location>
        <begin position="13"/>
        <end position="32"/>
    </location>
</feature>
<protein>
    <submittedName>
        <fullName evidence="7">Polysaccharide biosynthesis protein</fullName>
    </submittedName>
</protein>
<accession>A0A4V1FZI3</accession>
<dbReference type="AlphaFoldDB" id="A0A4V1FZI3"/>
<dbReference type="PANTHER" id="PTHR30250:SF11">
    <property type="entry name" value="O-ANTIGEN TRANSPORTER-RELATED"/>
    <property type="match status" value="1"/>
</dbReference>
<feature type="transmembrane region" description="Helical" evidence="6">
    <location>
        <begin position="116"/>
        <end position="133"/>
    </location>
</feature>
<feature type="transmembrane region" description="Helical" evidence="6">
    <location>
        <begin position="87"/>
        <end position="104"/>
    </location>
</feature>
<feature type="transmembrane region" description="Helical" evidence="6">
    <location>
        <begin position="451"/>
        <end position="475"/>
    </location>
</feature>
<keyword evidence="5 6" id="KW-0472">Membrane</keyword>
<dbReference type="InterPro" id="IPR002797">
    <property type="entry name" value="Polysacc_synth"/>
</dbReference>
<dbReference type="GO" id="GO:0005886">
    <property type="term" value="C:plasma membrane"/>
    <property type="evidence" value="ECO:0007669"/>
    <property type="project" value="UniProtKB-SubCell"/>
</dbReference>
<name>A0A4V1FZI3_9EURY</name>
<proteinExistence type="predicted"/>
<evidence type="ECO:0000256" key="5">
    <source>
        <dbReference type="ARBA" id="ARBA00023136"/>
    </source>
</evidence>
<dbReference type="GeneID" id="40264825"/>
<feature type="transmembrane region" description="Helical" evidence="6">
    <location>
        <begin position="153"/>
        <end position="171"/>
    </location>
</feature>